<dbReference type="GO" id="GO:0009037">
    <property type="term" value="F:tyrosine-based site-specific recombinase activity"/>
    <property type="evidence" value="ECO:0007669"/>
    <property type="project" value="UniProtKB-UniRule"/>
</dbReference>
<dbReference type="InterPro" id="IPR002104">
    <property type="entry name" value="Integrase_catalytic"/>
</dbReference>
<dbReference type="PROSITE" id="PS51900">
    <property type="entry name" value="CB"/>
    <property type="match status" value="1"/>
</dbReference>
<feature type="domain" description="Core-binding (CB)" evidence="12">
    <location>
        <begin position="104"/>
        <end position="186"/>
    </location>
</feature>
<name>A0A1H6B0T7_9ACTN</name>
<keyword evidence="14" id="KW-1185">Reference proteome</keyword>
<dbReference type="PANTHER" id="PTHR30349:SF77">
    <property type="entry name" value="TYROSINE RECOMBINASE XERC"/>
    <property type="match status" value="1"/>
</dbReference>
<reference evidence="13 14" key="1">
    <citation type="submission" date="2016-10" db="EMBL/GenBank/DDBJ databases">
        <authorList>
            <person name="de Groot N.N."/>
        </authorList>
    </citation>
    <scope>NUCLEOTIDE SEQUENCE [LARGE SCALE GENOMIC DNA]</scope>
    <source>
        <strain evidence="13 14">CGMCC 4.7037</strain>
    </source>
</reference>
<dbReference type="InterPro" id="IPR004107">
    <property type="entry name" value="Integrase_SAM-like_N"/>
</dbReference>
<feature type="active site" evidence="9">
    <location>
        <position position="368"/>
    </location>
</feature>
<dbReference type="Gene3D" id="1.10.443.10">
    <property type="entry name" value="Intergrase catalytic core"/>
    <property type="match status" value="1"/>
</dbReference>
<feature type="compositionally biased region" description="Gly residues" evidence="10">
    <location>
        <begin position="64"/>
        <end position="85"/>
    </location>
</feature>
<dbReference type="GO" id="GO:0051301">
    <property type="term" value="P:cell division"/>
    <property type="evidence" value="ECO:0007669"/>
    <property type="project" value="UniProtKB-KW"/>
</dbReference>
<dbReference type="GO" id="GO:0006313">
    <property type="term" value="P:DNA transposition"/>
    <property type="evidence" value="ECO:0007669"/>
    <property type="project" value="UniProtKB-UniRule"/>
</dbReference>
<evidence type="ECO:0000256" key="3">
    <source>
        <dbReference type="ARBA" id="ARBA00022618"/>
    </source>
</evidence>
<dbReference type="GO" id="GO:0007059">
    <property type="term" value="P:chromosome segregation"/>
    <property type="evidence" value="ECO:0007669"/>
    <property type="project" value="UniProtKB-UniRule"/>
</dbReference>
<dbReference type="InterPro" id="IPR050090">
    <property type="entry name" value="Tyrosine_recombinase_XerCD"/>
</dbReference>
<protein>
    <recommendedName>
        <fullName evidence="9">Tyrosine recombinase XerC</fullName>
    </recommendedName>
</protein>
<evidence type="ECO:0000256" key="6">
    <source>
        <dbReference type="ARBA" id="ARBA00023125"/>
    </source>
</evidence>
<feature type="active site" evidence="9">
    <location>
        <position position="345"/>
    </location>
</feature>
<dbReference type="InterPro" id="IPR044068">
    <property type="entry name" value="CB"/>
</dbReference>
<feature type="compositionally biased region" description="Gly residues" evidence="10">
    <location>
        <begin position="1"/>
        <end position="11"/>
    </location>
</feature>
<comment type="subcellular location">
    <subcellularLocation>
        <location evidence="1 9">Cytoplasm</location>
    </subcellularLocation>
</comment>
<evidence type="ECO:0000256" key="7">
    <source>
        <dbReference type="ARBA" id="ARBA00023172"/>
    </source>
</evidence>
<evidence type="ECO:0000259" key="11">
    <source>
        <dbReference type="PROSITE" id="PS51898"/>
    </source>
</evidence>
<evidence type="ECO:0000256" key="2">
    <source>
        <dbReference type="ARBA" id="ARBA00022490"/>
    </source>
</evidence>
<keyword evidence="5 9" id="KW-0229">DNA integration</keyword>
<keyword evidence="8 9" id="KW-0131">Cell cycle</keyword>
<comment type="similarity">
    <text evidence="9">Belongs to the 'phage' integrase family. XerC subfamily.</text>
</comment>
<dbReference type="GO" id="GO:0005737">
    <property type="term" value="C:cytoplasm"/>
    <property type="evidence" value="ECO:0007669"/>
    <property type="project" value="UniProtKB-SubCell"/>
</dbReference>
<accession>A0A1H6B0T7</accession>
<sequence>MNVGSGSGGYVANGESTVDGGSTGGGEDAARGGNMAGGGRVVGGEGVASGGRAGNGGEDAARGGRVGSGGGTADGRRVGSGGGTADGRRVVGGERTGSGGSPEVGREEVVAEFGRYLRFERDLSPHTVRAYLGDVNALLDHLDGRLEGLDIATLREWLAEQHGAGKARATLARRTACARTFTAYCHRRGWLPVDPGLLLGSAKAPRPLPAVLDQRQAEAVLEVGSTGEPKELRDQALLELLYATGVRVSELCALDVDDVDRERHIVRVLGKGRKERSVPFGLPALRALDRWCIHGRPLWVKAGSGPALFLGVRGGRIDAGTVRRVVHARLAQVEGAPDMGPHGLRHTAATHLLEGGADLRSVQEVLGHASLNTTQIYTHVSIERLRAAYRQAHPRA</sequence>
<dbReference type="InterPro" id="IPR023009">
    <property type="entry name" value="Tyrosine_recombinase_XerC/XerD"/>
</dbReference>
<keyword evidence="7 9" id="KW-0233">DNA recombination</keyword>
<feature type="active site" description="O-(3'-phospho-DNA)-tyrosine intermediate" evidence="9">
    <location>
        <position position="377"/>
    </location>
</feature>
<dbReference type="AlphaFoldDB" id="A0A1H6B0T7"/>
<keyword evidence="6 9" id="KW-0238">DNA-binding</keyword>
<dbReference type="InterPro" id="IPR010998">
    <property type="entry name" value="Integrase_recombinase_N"/>
</dbReference>
<dbReference type="PANTHER" id="PTHR30349">
    <property type="entry name" value="PHAGE INTEGRASE-RELATED"/>
    <property type="match status" value="1"/>
</dbReference>
<feature type="active site" evidence="9">
    <location>
        <position position="271"/>
    </location>
</feature>
<evidence type="ECO:0000256" key="1">
    <source>
        <dbReference type="ARBA" id="ARBA00004496"/>
    </source>
</evidence>
<evidence type="ECO:0000256" key="5">
    <source>
        <dbReference type="ARBA" id="ARBA00022908"/>
    </source>
</evidence>
<evidence type="ECO:0000256" key="8">
    <source>
        <dbReference type="ARBA" id="ARBA00023306"/>
    </source>
</evidence>
<comment type="subunit">
    <text evidence="9">Forms a cyclic heterotetrameric complex composed of two molecules of XerC and two molecules of XerD.</text>
</comment>
<dbReference type="Pfam" id="PF02899">
    <property type="entry name" value="Phage_int_SAM_1"/>
    <property type="match status" value="1"/>
</dbReference>
<evidence type="ECO:0000256" key="4">
    <source>
        <dbReference type="ARBA" id="ARBA00022829"/>
    </source>
</evidence>
<dbReference type="Pfam" id="PF00589">
    <property type="entry name" value="Phage_integrase"/>
    <property type="match status" value="1"/>
</dbReference>
<dbReference type="HAMAP" id="MF_01808">
    <property type="entry name" value="Recomb_XerC_XerD"/>
    <property type="match status" value="1"/>
</dbReference>
<evidence type="ECO:0000313" key="13">
    <source>
        <dbReference type="EMBL" id="SEG54441.1"/>
    </source>
</evidence>
<feature type="domain" description="Tyr recombinase" evidence="11">
    <location>
        <begin position="207"/>
        <end position="390"/>
    </location>
</feature>
<dbReference type="InterPro" id="IPR011010">
    <property type="entry name" value="DNA_brk_join_enz"/>
</dbReference>
<dbReference type="Proteomes" id="UP000236732">
    <property type="component" value="Unassembled WGS sequence"/>
</dbReference>
<dbReference type="GO" id="GO:0003677">
    <property type="term" value="F:DNA binding"/>
    <property type="evidence" value="ECO:0007669"/>
    <property type="project" value="UniProtKB-UniRule"/>
</dbReference>
<proteinExistence type="inferred from homology"/>
<evidence type="ECO:0000256" key="9">
    <source>
        <dbReference type="HAMAP-Rule" id="MF_01808"/>
    </source>
</evidence>
<organism evidence="13 14">
    <name type="scientific">Nonomuraea solani</name>
    <dbReference type="NCBI Taxonomy" id="1144553"/>
    <lineage>
        <taxon>Bacteria</taxon>
        <taxon>Bacillati</taxon>
        <taxon>Actinomycetota</taxon>
        <taxon>Actinomycetes</taxon>
        <taxon>Streptosporangiales</taxon>
        <taxon>Streptosporangiaceae</taxon>
        <taxon>Nonomuraea</taxon>
    </lineage>
</organism>
<keyword evidence="2 9" id="KW-0963">Cytoplasm</keyword>
<feature type="compositionally biased region" description="Gly residues" evidence="10">
    <location>
        <begin position="34"/>
        <end position="57"/>
    </location>
</feature>
<comment type="function">
    <text evidence="9">Site-specific tyrosine recombinase, which acts by catalyzing the cutting and rejoining of the recombining DNA molecules. The XerC-XerD complex is essential to convert dimers of the bacterial chromosome into monomers to permit their segregation at cell division. It also contributes to the segregational stability of plasmids.</text>
</comment>
<dbReference type="Gene3D" id="1.10.150.130">
    <property type="match status" value="1"/>
</dbReference>
<evidence type="ECO:0000256" key="10">
    <source>
        <dbReference type="SAM" id="MobiDB-lite"/>
    </source>
</evidence>
<dbReference type="EMBL" id="FNVT01000003">
    <property type="protein sequence ID" value="SEG54441.1"/>
    <property type="molecule type" value="Genomic_DNA"/>
</dbReference>
<feature type="active site" evidence="9">
    <location>
        <position position="247"/>
    </location>
</feature>
<evidence type="ECO:0000259" key="12">
    <source>
        <dbReference type="PROSITE" id="PS51900"/>
    </source>
</evidence>
<dbReference type="PROSITE" id="PS51898">
    <property type="entry name" value="TYR_RECOMBINASE"/>
    <property type="match status" value="1"/>
</dbReference>
<evidence type="ECO:0000313" key="14">
    <source>
        <dbReference type="Proteomes" id="UP000236732"/>
    </source>
</evidence>
<gene>
    <name evidence="9" type="primary">xerC</name>
    <name evidence="13" type="ORF">SAMN05444920_10374</name>
</gene>
<feature type="region of interest" description="Disordered" evidence="10">
    <location>
        <begin position="1"/>
        <end position="106"/>
    </location>
</feature>
<dbReference type="SUPFAM" id="SSF47823">
    <property type="entry name" value="lambda integrase-like, N-terminal domain"/>
    <property type="match status" value="1"/>
</dbReference>
<dbReference type="CDD" id="cd00798">
    <property type="entry name" value="INT_XerDC_C"/>
    <property type="match status" value="1"/>
</dbReference>
<feature type="active site" evidence="9">
    <location>
        <position position="342"/>
    </location>
</feature>
<dbReference type="SUPFAM" id="SSF56349">
    <property type="entry name" value="DNA breaking-rejoining enzymes"/>
    <property type="match status" value="1"/>
</dbReference>
<keyword evidence="3 9" id="KW-0132">Cell division</keyword>
<dbReference type="InterPro" id="IPR013762">
    <property type="entry name" value="Integrase-like_cat_sf"/>
</dbReference>
<keyword evidence="4 9" id="KW-0159">Chromosome partition</keyword>